<protein>
    <recommendedName>
        <fullName evidence="2">histidine kinase</fullName>
        <ecNumber evidence="2">2.7.13.3</ecNumber>
    </recommendedName>
</protein>
<evidence type="ECO:0000256" key="7">
    <source>
        <dbReference type="ARBA" id="ARBA00022840"/>
    </source>
</evidence>
<dbReference type="InterPro" id="IPR005467">
    <property type="entry name" value="His_kinase_dom"/>
</dbReference>
<evidence type="ECO:0000256" key="8">
    <source>
        <dbReference type="SAM" id="Phobius"/>
    </source>
</evidence>
<keyword evidence="7" id="KW-0067">ATP-binding</keyword>
<dbReference type="Pfam" id="PF02518">
    <property type="entry name" value="HATPase_c"/>
    <property type="match status" value="1"/>
</dbReference>
<keyword evidence="11" id="KW-1185">Reference proteome</keyword>
<feature type="domain" description="Histidine kinase" evidence="9">
    <location>
        <begin position="656"/>
        <end position="848"/>
    </location>
</feature>
<dbReference type="Proteomes" id="UP001162741">
    <property type="component" value="Chromosome"/>
</dbReference>
<dbReference type="PANTHER" id="PTHR41523:SF8">
    <property type="entry name" value="ETHYLENE RESPONSE SENSOR PROTEIN"/>
    <property type="match status" value="1"/>
</dbReference>
<keyword evidence="4" id="KW-0808">Transferase</keyword>
<dbReference type="PROSITE" id="PS50109">
    <property type="entry name" value="HIS_KIN"/>
    <property type="match status" value="1"/>
</dbReference>
<keyword evidence="8" id="KW-1133">Transmembrane helix</keyword>
<dbReference type="EC" id="2.7.13.3" evidence="2"/>
<dbReference type="SMART" id="SM00387">
    <property type="entry name" value="HATPase_c"/>
    <property type="match status" value="1"/>
</dbReference>
<feature type="transmembrane region" description="Helical" evidence="8">
    <location>
        <begin position="600"/>
        <end position="619"/>
    </location>
</feature>
<gene>
    <name evidence="10" type="ORF">MKQ68_10860</name>
</gene>
<dbReference type="InterPro" id="IPR011495">
    <property type="entry name" value="Sig_transdc_His_kin_sub2_dim/P"/>
</dbReference>
<dbReference type="SUPFAM" id="SSF55874">
    <property type="entry name" value="ATPase domain of HSP90 chaperone/DNA topoisomerase II/histidine kinase"/>
    <property type="match status" value="1"/>
</dbReference>
<dbReference type="InterPro" id="IPR003594">
    <property type="entry name" value="HATPase_dom"/>
</dbReference>
<evidence type="ECO:0000256" key="3">
    <source>
        <dbReference type="ARBA" id="ARBA00022553"/>
    </source>
</evidence>
<keyword evidence="8" id="KW-0812">Transmembrane</keyword>
<reference evidence="10" key="1">
    <citation type="submission" date="2022-10" db="EMBL/GenBank/DDBJ databases">
        <title>Chitinophaga sp. nov., isolated from soil.</title>
        <authorList>
            <person name="Jeon C.O."/>
        </authorList>
    </citation>
    <scope>NUCLEOTIDE SEQUENCE</scope>
    <source>
        <strain evidence="10">R8</strain>
    </source>
</reference>
<dbReference type="GO" id="GO:0016301">
    <property type="term" value="F:kinase activity"/>
    <property type="evidence" value="ECO:0007669"/>
    <property type="project" value="UniProtKB-KW"/>
</dbReference>
<evidence type="ECO:0000256" key="2">
    <source>
        <dbReference type="ARBA" id="ARBA00012438"/>
    </source>
</evidence>
<keyword evidence="6 10" id="KW-0418">Kinase</keyword>
<evidence type="ECO:0000313" key="11">
    <source>
        <dbReference type="Proteomes" id="UP001162741"/>
    </source>
</evidence>
<keyword evidence="3" id="KW-0597">Phosphoprotein</keyword>
<dbReference type="InterPro" id="IPR036890">
    <property type="entry name" value="HATPase_C_sf"/>
</dbReference>
<keyword evidence="8" id="KW-0472">Membrane</keyword>
<proteinExistence type="predicted"/>
<dbReference type="InterPro" id="IPR011990">
    <property type="entry name" value="TPR-like_helical_dom_sf"/>
</dbReference>
<dbReference type="Gene3D" id="1.25.40.10">
    <property type="entry name" value="Tetratricopeptide repeat domain"/>
    <property type="match status" value="2"/>
</dbReference>
<evidence type="ECO:0000256" key="6">
    <source>
        <dbReference type="ARBA" id="ARBA00022777"/>
    </source>
</evidence>
<evidence type="ECO:0000256" key="4">
    <source>
        <dbReference type="ARBA" id="ARBA00022679"/>
    </source>
</evidence>
<dbReference type="Gene3D" id="3.30.565.10">
    <property type="entry name" value="Histidine kinase-like ATPase, C-terminal domain"/>
    <property type="match status" value="1"/>
</dbReference>
<dbReference type="SUPFAM" id="SSF48452">
    <property type="entry name" value="TPR-like"/>
    <property type="match status" value="1"/>
</dbReference>
<organism evidence="10 11">
    <name type="scientific">Chitinophaga horti</name>
    <dbReference type="NCBI Taxonomy" id="2920382"/>
    <lineage>
        <taxon>Bacteria</taxon>
        <taxon>Pseudomonadati</taxon>
        <taxon>Bacteroidota</taxon>
        <taxon>Chitinophagia</taxon>
        <taxon>Chitinophagales</taxon>
        <taxon>Chitinophagaceae</taxon>
        <taxon>Chitinophaga</taxon>
    </lineage>
</organism>
<name>A0ABY6J7F0_9BACT</name>
<evidence type="ECO:0000256" key="1">
    <source>
        <dbReference type="ARBA" id="ARBA00000085"/>
    </source>
</evidence>
<evidence type="ECO:0000259" key="9">
    <source>
        <dbReference type="PROSITE" id="PS50109"/>
    </source>
</evidence>
<dbReference type="Gene3D" id="3.30.450.20">
    <property type="entry name" value="PAS domain"/>
    <property type="match status" value="1"/>
</dbReference>
<accession>A0ABY6J7F0</accession>
<evidence type="ECO:0000256" key="5">
    <source>
        <dbReference type="ARBA" id="ARBA00022741"/>
    </source>
</evidence>
<sequence>MKLFIFVCLFCCLHGLVKGQTPDTTTITQLLTQAERLLPKPAESRAARALLEQAMLLSRQQQYKPGIERASELQVQLALKLSDDAAIIRNLPALPYSRRNELMRILVFRLLDRRQVDSAMHLSRRLKEEAIAQQQPFLANDAEYYIARCHQTKGELRLMKDCYVKMAAFHRNNKDEASELITWTVLNSWTSENDTSQPLKLNVQEKVAELSKRLGKMKEYALILSDIAQSHLLFGRVHEAEKNLLEAAAMLEKMGVKERYNIYESLARLYVRKAHVEKALLYARLGQHNRRQAGSVDSVALHALTSEVYTTFGMPDRYFAEQVQMLADRDAYTERHPGYIERFARLIEYQQGTRTALTYLEPRLKDATIFRTNRQQIFPTMMLGDMHLRLKDTLAAMQYFRKAVTLLDPAYSDRDDMPQYAYFRMASGYYIQKKYDSSLIYLQKMQELNDGQIHLYHKPQMFDLLMKVNSAMGRYQAALRHAGRHQQLRDSIYNVQRWAQLEEIETKYETEKKDQQLKQQAREVAWLTQQTALRDALMKQKEFAALQSEILIKKDMLQAQQEARMRGDSLKNKEERIRTMSKEAMFHQTLLRQTRATRNAVITGAALLLVSLLLVYNRYRLKQRTNRELQQQRDVISVNNTELSKLVKEKEWLLKEVHHRVKNNLQVVMSLLNIQSHYLEDDRAISAIRDSQRRVNAISLIHKKLYQSDNPAVVNIGIYIQELLEHLREYTDMQQGILLKTDIAPVSLDIARALPIGLLLNESITNAMKYAFPDNTAGEILISLQKNKEAGSLTLLVADNGVGCPDAPGAAGKSLGMSLMDALAQDLGGELVVESDGGMRVSVTFPVE</sequence>
<dbReference type="PANTHER" id="PTHR41523">
    <property type="entry name" value="TWO-COMPONENT SYSTEM SENSOR PROTEIN"/>
    <property type="match status" value="1"/>
</dbReference>
<keyword evidence="5" id="KW-0547">Nucleotide-binding</keyword>
<evidence type="ECO:0000313" key="10">
    <source>
        <dbReference type="EMBL" id="UYQ95601.1"/>
    </source>
</evidence>
<dbReference type="EMBL" id="CP107006">
    <property type="protein sequence ID" value="UYQ95601.1"/>
    <property type="molecule type" value="Genomic_DNA"/>
</dbReference>
<comment type="catalytic activity">
    <reaction evidence="1">
        <text>ATP + protein L-histidine = ADP + protein N-phospho-L-histidine.</text>
        <dbReference type="EC" id="2.7.13.3"/>
    </reaction>
</comment>
<dbReference type="RefSeq" id="WP_264283319.1">
    <property type="nucleotide sequence ID" value="NZ_CP107006.1"/>
</dbReference>
<dbReference type="Pfam" id="PF07568">
    <property type="entry name" value="HisKA_2"/>
    <property type="match status" value="1"/>
</dbReference>